<evidence type="ECO:0000256" key="7">
    <source>
        <dbReference type="PROSITE-ProRule" id="PRU00175"/>
    </source>
</evidence>
<keyword evidence="4" id="KW-0862">Zinc</keyword>
<evidence type="ECO:0000256" key="1">
    <source>
        <dbReference type="ARBA" id="ARBA00022723"/>
    </source>
</evidence>
<feature type="compositionally biased region" description="Polar residues" evidence="8">
    <location>
        <begin position="453"/>
        <end position="467"/>
    </location>
</feature>
<feature type="region of interest" description="Disordered" evidence="8">
    <location>
        <begin position="1"/>
        <end position="88"/>
    </location>
</feature>
<dbReference type="PROSITE" id="PS50088">
    <property type="entry name" value="ANK_REPEAT"/>
    <property type="match status" value="4"/>
</dbReference>
<dbReference type="Proteomes" id="UP000193467">
    <property type="component" value="Unassembled WGS sequence"/>
</dbReference>
<feature type="domain" description="RING-type" evidence="9">
    <location>
        <begin position="981"/>
        <end position="1021"/>
    </location>
</feature>
<evidence type="ECO:0000259" key="10">
    <source>
        <dbReference type="PROSITE" id="PS50178"/>
    </source>
</evidence>
<dbReference type="Pfam" id="PF12796">
    <property type="entry name" value="Ank_2"/>
    <property type="match status" value="1"/>
</dbReference>
<dbReference type="PRINTS" id="PR01415">
    <property type="entry name" value="ANKYRIN"/>
</dbReference>
<dbReference type="InterPro" id="IPR011011">
    <property type="entry name" value="Znf_FYVE_PHD"/>
</dbReference>
<evidence type="ECO:0000313" key="12">
    <source>
        <dbReference type="Proteomes" id="UP000193467"/>
    </source>
</evidence>
<dbReference type="CDD" id="cd00065">
    <property type="entry name" value="FYVE_like_SF"/>
    <property type="match status" value="1"/>
</dbReference>
<reference evidence="11 12" key="1">
    <citation type="submission" date="2016-07" db="EMBL/GenBank/DDBJ databases">
        <title>Pervasive Adenine N6-methylation of Active Genes in Fungi.</title>
        <authorList>
            <consortium name="DOE Joint Genome Institute"/>
            <person name="Mondo S.J."/>
            <person name="Dannebaum R.O."/>
            <person name="Kuo R.C."/>
            <person name="Labutti K."/>
            <person name="Haridas S."/>
            <person name="Kuo A."/>
            <person name="Salamov A."/>
            <person name="Ahrendt S.R."/>
            <person name="Lipzen A."/>
            <person name="Sullivan W."/>
            <person name="Andreopoulos W.B."/>
            <person name="Clum A."/>
            <person name="Lindquist E."/>
            <person name="Daum C."/>
            <person name="Ramamoorthy G.K."/>
            <person name="Gryganskyi A."/>
            <person name="Culley D."/>
            <person name="Magnuson J.K."/>
            <person name="James T.Y."/>
            <person name="O'Malley M.A."/>
            <person name="Stajich J.E."/>
            <person name="Spatafora J.W."/>
            <person name="Visel A."/>
            <person name="Grigoriev I.V."/>
        </authorList>
    </citation>
    <scope>NUCLEOTIDE SEQUENCE [LARGE SCALE GENOMIC DNA]</scope>
    <source>
        <strain evidence="11 12">62-1032</strain>
    </source>
</reference>
<dbReference type="InterPro" id="IPR013083">
    <property type="entry name" value="Znf_RING/FYVE/PHD"/>
</dbReference>
<organism evidence="11 12">
    <name type="scientific">Leucosporidium creatinivorum</name>
    <dbReference type="NCBI Taxonomy" id="106004"/>
    <lineage>
        <taxon>Eukaryota</taxon>
        <taxon>Fungi</taxon>
        <taxon>Dikarya</taxon>
        <taxon>Basidiomycota</taxon>
        <taxon>Pucciniomycotina</taxon>
        <taxon>Microbotryomycetes</taxon>
        <taxon>Leucosporidiales</taxon>
        <taxon>Leucosporidium</taxon>
    </lineage>
</organism>
<evidence type="ECO:0000256" key="8">
    <source>
        <dbReference type="SAM" id="MobiDB-lite"/>
    </source>
</evidence>
<keyword evidence="12" id="KW-1185">Reference proteome</keyword>
<evidence type="ECO:0008006" key="13">
    <source>
        <dbReference type="Google" id="ProtNLM"/>
    </source>
</evidence>
<dbReference type="SUPFAM" id="SSF57850">
    <property type="entry name" value="RING/U-box"/>
    <property type="match status" value="1"/>
</dbReference>
<dbReference type="Pfam" id="PF13639">
    <property type="entry name" value="zf-RING_2"/>
    <property type="match status" value="1"/>
</dbReference>
<name>A0A1Y2FPX6_9BASI</name>
<dbReference type="Gene3D" id="1.25.40.20">
    <property type="entry name" value="Ankyrin repeat-containing domain"/>
    <property type="match status" value="2"/>
</dbReference>
<dbReference type="PANTHER" id="PTHR24171:SF8">
    <property type="entry name" value="BRCA1-ASSOCIATED RING DOMAIN PROTEIN 1"/>
    <property type="match status" value="1"/>
</dbReference>
<dbReference type="AlphaFoldDB" id="A0A1Y2FPX6"/>
<dbReference type="InParanoid" id="A0A1Y2FPX6"/>
<feature type="region of interest" description="Disordered" evidence="8">
    <location>
        <begin position="681"/>
        <end position="757"/>
    </location>
</feature>
<gene>
    <name evidence="11" type="ORF">BCR35DRAFT_313422</name>
</gene>
<dbReference type="Gene3D" id="3.30.40.10">
    <property type="entry name" value="Zinc/RING finger domain, C3HC4 (zinc finger)"/>
    <property type="match status" value="2"/>
</dbReference>
<dbReference type="SUPFAM" id="SSF48403">
    <property type="entry name" value="Ankyrin repeat"/>
    <property type="match status" value="1"/>
</dbReference>
<dbReference type="CDD" id="cd16489">
    <property type="entry name" value="mRING-CH-C4HC2H_ZNRF"/>
    <property type="match status" value="1"/>
</dbReference>
<feature type="repeat" description="ANK" evidence="6">
    <location>
        <begin position="173"/>
        <end position="205"/>
    </location>
</feature>
<dbReference type="SMART" id="SM00184">
    <property type="entry name" value="RING"/>
    <property type="match status" value="1"/>
</dbReference>
<dbReference type="Pfam" id="PF13857">
    <property type="entry name" value="Ank_5"/>
    <property type="match status" value="1"/>
</dbReference>
<dbReference type="STRING" id="106004.A0A1Y2FPX6"/>
<dbReference type="SUPFAM" id="SSF57903">
    <property type="entry name" value="FYVE/PHD zinc finger"/>
    <property type="match status" value="1"/>
</dbReference>
<dbReference type="InterPro" id="IPR001841">
    <property type="entry name" value="Znf_RING"/>
</dbReference>
<comment type="caution">
    <text evidence="11">The sequence shown here is derived from an EMBL/GenBank/DDBJ whole genome shotgun (WGS) entry which is preliminary data.</text>
</comment>
<keyword evidence="5 6" id="KW-0040">ANK repeat</keyword>
<feature type="domain" description="FYVE-type" evidence="10">
    <location>
        <begin position="803"/>
        <end position="877"/>
    </location>
</feature>
<dbReference type="InterPro" id="IPR036770">
    <property type="entry name" value="Ankyrin_rpt-contain_sf"/>
</dbReference>
<evidence type="ECO:0000256" key="2">
    <source>
        <dbReference type="ARBA" id="ARBA00022737"/>
    </source>
</evidence>
<evidence type="ECO:0000259" key="9">
    <source>
        <dbReference type="PROSITE" id="PS50089"/>
    </source>
</evidence>
<feature type="compositionally biased region" description="Low complexity" evidence="8">
    <location>
        <begin position="435"/>
        <end position="452"/>
    </location>
</feature>
<feature type="compositionally biased region" description="Polar residues" evidence="8">
    <location>
        <begin position="710"/>
        <end position="749"/>
    </location>
</feature>
<dbReference type="PROSITE" id="PS50089">
    <property type="entry name" value="ZF_RING_2"/>
    <property type="match status" value="1"/>
</dbReference>
<dbReference type="SMART" id="SM00248">
    <property type="entry name" value="ANK"/>
    <property type="match status" value="4"/>
</dbReference>
<evidence type="ECO:0000256" key="5">
    <source>
        <dbReference type="ARBA" id="ARBA00023043"/>
    </source>
</evidence>
<dbReference type="GO" id="GO:0008270">
    <property type="term" value="F:zinc ion binding"/>
    <property type="evidence" value="ECO:0007669"/>
    <property type="project" value="UniProtKB-KW"/>
</dbReference>
<dbReference type="EMBL" id="MCGR01000016">
    <property type="protein sequence ID" value="ORY85384.1"/>
    <property type="molecule type" value="Genomic_DNA"/>
</dbReference>
<keyword evidence="3 7" id="KW-0863">Zinc-finger</keyword>
<keyword evidence="2" id="KW-0677">Repeat</keyword>
<feature type="region of interest" description="Disordered" evidence="8">
    <location>
        <begin position="563"/>
        <end position="584"/>
    </location>
</feature>
<dbReference type="InterPro" id="IPR000306">
    <property type="entry name" value="Znf_FYVE"/>
</dbReference>
<dbReference type="InterPro" id="IPR017455">
    <property type="entry name" value="Znf_FYVE-rel"/>
</dbReference>
<dbReference type="PROSITE" id="PS50297">
    <property type="entry name" value="ANK_REP_REGION"/>
    <property type="match status" value="4"/>
</dbReference>
<dbReference type="PANTHER" id="PTHR24171">
    <property type="entry name" value="ANKYRIN REPEAT DOMAIN-CONTAINING PROTEIN 39-RELATED"/>
    <property type="match status" value="1"/>
</dbReference>
<feature type="repeat" description="ANK" evidence="6">
    <location>
        <begin position="239"/>
        <end position="271"/>
    </location>
</feature>
<accession>A0A1Y2FPX6</accession>
<protein>
    <recommendedName>
        <fullName evidence="13">Ankyrin repeat-containing domain protein</fullName>
    </recommendedName>
</protein>
<feature type="compositionally biased region" description="Acidic residues" evidence="8">
    <location>
        <begin position="682"/>
        <end position="694"/>
    </location>
</feature>
<dbReference type="InterPro" id="IPR002110">
    <property type="entry name" value="Ankyrin_rpt"/>
</dbReference>
<dbReference type="SMART" id="SM00064">
    <property type="entry name" value="FYVE"/>
    <property type="match status" value="1"/>
</dbReference>
<keyword evidence="1" id="KW-0479">Metal-binding</keyword>
<sequence length="1028" mass="109943">MPRTASSLSRERSPSTSGIREGQEGSFAQHPLQYGTSVTPRDASPFAHFNASEAASSPDLSSTPSATTPHHRLSQSRETNTATGSVGAHGYDPAVLKSLIVDACSTGDLDRLQALLGGGDGSEEAPSVFTLANRTLTSSGLTPLHLAAGRGHLEVVEWLVKEAGAMTELEDGEGETSLHKASHRGHLNVCRFLVEAGVAVDVADGDGWTPLHNAASRGWLDIARLLVGAGAQIDTRSKHGYTALMNGASKGQLPIVHFLTKRGADPLLRNAWGETAYDLAAAVFEVNICTVLAQYEASVWTSTTPEGTPRPPYHPLVLHSTHPVVLHENARLARPTLKKLSSLGTLAAGQAPRWSSKALSRNDDRTAFTMPAIPGLEATSTNLPVFRSEVGLPVIGKESELILPEVREVRSAGRPGRGRGKSASVAQGKRPLPGSRRSSATSSLTAVLASTSGDSTPLASPSEPSNSISATHSEAAWFWLSDWSVDLTDPSSSPVDGWSYATSFDAAAEEWSSEPPADLQRVLEGDSGMSLGGQKWVRRRRWVRVMRRRLDIPSWGFGEVKQDEEVDANDSKAADTLHSPAAPPATEDYRARAQFLAGIHVPAASSSDRASIRSGKTVLAEGESEPELDRVELRKAAARLERAADELRAGILSDENAETRRKAEGELEGFLHQLALIRTELGPEDEEDDSDDEFIYSGRDADPDDDDTRSVFTTITNRPASITSRQSARSVSGGSTSDYFSQSTGTAPATSPYPDLTPQLSQAPDFRVPTHETSQIHHSRAVKVGGSSPTSSRAATAAVWEADELANECRRCQRKFTFFIRKHHCRRCGQIVCHACSTHTNRLEPSIVVHEPGSHPSDDPWDSIRYRTCDTCHAALSLPAGLATSSSSSAPGDGASVLTAGAFFPASPSVGSASPSEAGASDVSDLTECPVCGRHLAGLGGREEQEEHVKDCLETGGGSIVQGGRYLVFKLPPGPLVSEECRICFEEFVVNDKLARLPCLCYFHQGCIKSWLDRGKSCPFHASRDVLP</sequence>
<feature type="region of interest" description="Disordered" evidence="8">
    <location>
        <begin position="410"/>
        <end position="467"/>
    </location>
</feature>
<evidence type="ECO:0000256" key="6">
    <source>
        <dbReference type="PROSITE-ProRule" id="PRU00023"/>
    </source>
</evidence>
<dbReference type="Pfam" id="PF01363">
    <property type="entry name" value="FYVE"/>
    <property type="match status" value="1"/>
</dbReference>
<evidence type="ECO:0000256" key="4">
    <source>
        <dbReference type="ARBA" id="ARBA00022833"/>
    </source>
</evidence>
<proteinExistence type="predicted"/>
<dbReference type="PROSITE" id="PS50178">
    <property type="entry name" value="ZF_FYVE"/>
    <property type="match status" value="1"/>
</dbReference>
<evidence type="ECO:0000256" key="3">
    <source>
        <dbReference type="ARBA" id="ARBA00022771"/>
    </source>
</evidence>
<feature type="repeat" description="ANK" evidence="6">
    <location>
        <begin position="206"/>
        <end position="238"/>
    </location>
</feature>
<evidence type="ECO:0000313" key="11">
    <source>
        <dbReference type="EMBL" id="ORY85384.1"/>
    </source>
</evidence>
<feature type="repeat" description="ANK" evidence="6">
    <location>
        <begin position="139"/>
        <end position="171"/>
    </location>
</feature>
<dbReference type="OrthoDB" id="10057496at2759"/>
<feature type="compositionally biased region" description="Polar residues" evidence="8">
    <location>
        <begin position="53"/>
        <end position="68"/>
    </location>
</feature>